<reference evidence="7 8" key="1">
    <citation type="submission" date="2017-09" db="EMBL/GenBank/DDBJ databases">
        <title>Mesorhizobum sanjuanii sp. nov. isolated from nodules of Lotus tenuis in saline-alkaline lowlands of Flooding Pampa.</title>
        <authorList>
            <person name="Sannazzaro A.I."/>
            <person name="Torres Tejerizo G.A."/>
            <person name="Fontana F."/>
            <person name="Cumpa Velazquez L.M."/>
            <person name="Hansen L."/>
            <person name="Pistorio M."/>
            <person name="Estrella M.J."/>
        </authorList>
    </citation>
    <scope>NUCLEOTIDE SEQUENCE [LARGE SCALE GENOMIC DNA]</scope>
    <source>
        <strain evidence="7 8">BSA136</strain>
    </source>
</reference>
<protein>
    <recommendedName>
        <fullName evidence="2">DNA ligase (ATP)</fullName>
        <ecNumber evidence="2">6.5.1.1</ecNumber>
    </recommendedName>
</protein>
<organism evidence="7 8">
    <name type="scientific">Mesorhizobium sanjuanii</name>
    <dbReference type="NCBI Taxonomy" id="2037900"/>
    <lineage>
        <taxon>Bacteria</taxon>
        <taxon>Pseudomonadati</taxon>
        <taxon>Pseudomonadota</taxon>
        <taxon>Alphaproteobacteria</taxon>
        <taxon>Hyphomicrobiales</taxon>
        <taxon>Phyllobacteriaceae</taxon>
        <taxon>Mesorhizobium</taxon>
    </lineage>
</organism>
<name>A0A2A6FNI8_9HYPH</name>
<dbReference type="SUPFAM" id="SSF56091">
    <property type="entry name" value="DNA ligase/mRNA capping enzyme, catalytic domain"/>
    <property type="match status" value="1"/>
</dbReference>
<evidence type="ECO:0000259" key="6">
    <source>
        <dbReference type="Pfam" id="PF04679"/>
    </source>
</evidence>
<comment type="catalytic activity">
    <reaction evidence="4">
        <text>ATP + (deoxyribonucleotide)n-3'-hydroxyl + 5'-phospho-(deoxyribonucleotide)m = (deoxyribonucleotide)n+m + AMP + diphosphate.</text>
        <dbReference type="EC" id="6.5.1.1"/>
    </reaction>
</comment>
<sequence>MTTFPLPLDISPMEAKAADRIPTEPGVWQYEPKWDGFRCLASKGSDTVDLRAKSGKPLGRYFPELVTALSDLKMRDFVVDGEIVIDIAGSFSFEALQARLHPAQSRIRRLSLETPATFILFDMLAEPGGNVILEEGLVDRRQAVETFVVSSKSAHLSLSKHTLDVTAAERWLKDAGHGSTDGVVAKRLAEPYRPGERAMVKVKKLRTADCVVGGFRYLAGSPQVGSLLLGLYNEEGKLDHVGFTSTIGNDDRADLTQRLERLRAKPGFTGRAPGGPSRWSTERSGQWEALKPELVVEVRFDHVTGDRFRHGTKLMRWRPDKLPSQCTFDQIR</sequence>
<dbReference type="Gene3D" id="2.40.50.140">
    <property type="entry name" value="Nucleic acid-binding proteins"/>
    <property type="match status" value="1"/>
</dbReference>
<dbReference type="CDD" id="cd07905">
    <property type="entry name" value="Adenylation_DNA_ligase_LigC"/>
    <property type="match status" value="1"/>
</dbReference>
<dbReference type="PANTHER" id="PTHR45674">
    <property type="entry name" value="DNA LIGASE 1/3 FAMILY MEMBER"/>
    <property type="match status" value="1"/>
</dbReference>
<dbReference type="Gene3D" id="3.30.470.30">
    <property type="entry name" value="DNA ligase/mRNA capping enzyme"/>
    <property type="match status" value="1"/>
</dbReference>
<dbReference type="GO" id="GO:0005524">
    <property type="term" value="F:ATP binding"/>
    <property type="evidence" value="ECO:0007669"/>
    <property type="project" value="InterPro"/>
</dbReference>
<evidence type="ECO:0000256" key="4">
    <source>
        <dbReference type="ARBA" id="ARBA00034003"/>
    </source>
</evidence>
<dbReference type="InterPro" id="IPR044117">
    <property type="entry name" value="OBF_LigC-like"/>
</dbReference>
<dbReference type="Proteomes" id="UP000219182">
    <property type="component" value="Unassembled WGS sequence"/>
</dbReference>
<comment type="similarity">
    <text evidence="1">Belongs to the ATP-dependent DNA ligase family.</text>
</comment>
<dbReference type="InterPro" id="IPR012309">
    <property type="entry name" value="DNA_ligase_ATP-dep_C"/>
</dbReference>
<dbReference type="GO" id="GO:0006281">
    <property type="term" value="P:DNA repair"/>
    <property type="evidence" value="ECO:0007669"/>
    <property type="project" value="InterPro"/>
</dbReference>
<evidence type="ECO:0000256" key="2">
    <source>
        <dbReference type="ARBA" id="ARBA00012727"/>
    </source>
</evidence>
<dbReference type="InterPro" id="IPR012310">
    <property type="entry name" value="DNA_ligase_ATP-dep_cent"/>
</dbReference>
<dbReference type="AlphaFoldDB" id="A0A2A6FNI8"/>
<evidence type="ECO:0000259" key="5">
    <source>
        <dbReference type="Pfam" id="PF01068"/>
    </source>
</evidence>
<dbReference type="SUPFAM" id="SSF50249">
    <property type="entry name" value="Nucleic acid-binding proteins"/>
    <property type="match status" value="1"/>
</dbReference>
<keyword evidence="8" id="KW-1185">Reference proteome</keyword>
<dbReference type="PANTHER" id="PTHR45674:SF4">
    <property type="entry name" value="DNA LIGASE 1"/>
    <property type="match status" value="1"/>
</dbReference>
<dbReference type="NCBIfam" id="NF006078">
    <property type="entry name" value="PRK08224.1"/>
    <property type="match status" value="1"/>
</dbReference>
<dbReference type="GO" id="GO:0006310">
    <property type="term" value="P:DNA recombination"/>
    <property type="evidence" value="ECO:0007669"/>
    <property type="project" value="InterPro"/>
</dbReference>
<evidence type="ECO:0000313" key="7">
    <source>
        <dbReference type="EMBL" id="PDQ23018.1"/>
    </source>
</evidence>
<dbReference type="InterPro" id="IPR050191">
    <property type="entry name" value="ATP-dep_DNA_ligase"/>
</dbReference>
<keyword evidence="3 7" id="KW-0436">Ligase</keyword>
<evidence type="ECO:0000256" key="1">
    <source>
        <dbReference type="ARBA" id="ARBA00007572"/>
    </source>
</evidence>
<feature type="domain" description="DNA ligase ATP-dependent C-terminal" evidence="6">
    <location>
        <begin position="223"/>
        <end position="321"/>
    </location>
</feature>
<dbReference type="InterPro" id="IPR012340">
    <property type="entry name" value="NA-bd_OB-fold"/>
</dbReference>
<dbReference type="EC" id="6.5.1.1" evidence="2"/>
<dbReference type="EMBL" id="NWQG01000003">
    <property type="protein sequence ID" value="PDQ23018.1"/>
    <property type="molecule type" value="Genomic_DNA"/>
</dbReference>
<evidence type="ECO:0000313" key="8">
    <source>
        <dbReference type="Proteomes" id="UP000219182"/>
    </source>
</evidence>
<accession>A0A2A6FNI8</accession>
<comment type="caution">
    <text evidence="7">The sequence shown here is derived from an EMBL/GenBank/DDBJ whole genome shotgun (WGS) entry which is preliminary data.</text>
</comment>
<gene>
    <name evidence="7" type="ORF">CN311_00750</name>
</gene>
<dbReference type="RefSeq" id="WP_097571527.1">
    <property type="nucleotide sequence ID" value="NZ_NWQG01000003.1"/>
</dbReference>
<proteinExistence type="inferred from homology"/>
<dbReference type="Pfam" id="PF04679">
    <property type="entry name" value="DNA_ligase_A_C"/>
    <property type="match status" value="1"/>
</dbReference>
<dbReference type="CDD" id="cd07970">
    <property type="entry name" value="OBF_DNA_ligase_LigC"/>
    <property type="match status" value="1"/>
</dbReference>
<dbReference type="InterPro" id="IPR044119">
    <property type="entry name" value="Adenylation_LigC-like"/>
</dbReference>
<feature type="domain" description="ATP-dependent DNA ligase family profile" evidence="5">
    <location>
        <begin position="14"/>
        <end position="203"/>
    </location>
</feature>
<dbReference type="GO" id="GO:0003910">
    <property type="term" value="F:DNA ligase (ATP) activity"/>
    <property type="evidence" value="ECO:0007669"/>
    <property type="project" value="UniProtKB-EC"/>
</dbReference>
<evidence type="ECO:0000256" key="3">
    <source>
        <dbReference type="ARBA" id="ARBA00022598"/>
    </source>
</evidence>
<dbReference type="Pfam" id="PF01068">
    <property type="entry name" value="DNA_ligase_A_M"/>
    <property type="match status" value="1"/>
</dbReference>